<sequence length="299" mass="33618">MLPAVPRMPASNGSEGMCRMGWSCRLLPHHPFALPKLEQGLHRVMLLNTRCLSRADALTAPRSITRPARQVGLQSALPAATLFVLSQRLQPVRRQDGSRTKQFTWLLAEEKTLNHTVNVAHDEEKPSDISKLWAPQFKKDVKVLECVQRRATKLVRGLEGMSCEERLRTLALSSLEKRRLRGDLIALTASCGGEVERVVLSSSPWYPVIGCVGMAQSCTKQPHFPQPLLIRLVLQTLHQLHCSSLDTLQHLNVFLVVRGPPFFTKRVVKHCNRLPREVVDASSLSVFKRHLDNAINNML</sequence>
<organism evidence="1 2">
    <name type="scientific">Mycteria americana</name>
    <name type="common">Wood stork</name>
    <dbReference type="NCBI Taxonomy" id="33587"/>
    <lineage>
        <taxon>Eukaryota</taxon>
        <taxon>Metazoa</taxon>
        <taxon>Chordata</taxon>
        <taxon>Craniata</taxon>
        <taxon>Vertebrata</taxon>
        <taxon>Euteleostomi</taxon>
        <taxon>Archelosauria</taxon>
        <taxon>Archosauria</taxon>
        <taxon>Dinosauria</taxon>
        <taxon>Saurischia</taxon>
        <taxon>Theropoda</taxon>
        <taxon>Coelurosauria</taxon>
        <taxon>Aves</taxon>
        <taxon>Neognathae</taxon>
        <taxon>Neoaves</taxon>
        <taxon>Aequornithes</taxon>
        <taxon>Ciconiiformes</taxon>
        <taxon>Ciconiidae</taxon>
        <taxon>Mycteria</taxon>
    </lineage>
</organism>
<comment type="caution">
    <text evidence="1">The sequence shown here is derived from an EMBL/GenBank/DDBJ whole genome shotgun (WGS) entry which is preliminary data.</text>
</comment>
<dbReference type="AlphaFoldDB" id="A0AAN7PR34"/>
<accession>A0AAN7PR34</accession>
<name>A0AAN7PR34_MYCAM</name>
<evidence type="ECO:0000313" key="1">
    <source>
        <dbReference type="EMBL" id="KAK4827061.1"/>
    </source>
</evidence>
<proteinExistence type="predicted"/>
<evidence type="ECO:0000313" key="2">
    <source>
        <dbReference type="Proteomes" id="UP001333110"/>
    </source>
</evidence>
<reference evidence="1 2" key="1">
    <citation type="journal article" date="2023" name="J. Hered.">
        <title>Chromosome-level genome of the wood stork (Mycteria americana) provides insight into avian chromosome evolution.</title>
        <authorList>
            <person name="Flamio R. Jr."/>
            <person name="Ramstad K.M."/>
        </authorList>
    </citation>
    <scope>NUCLEOTIDE SEQUENCE [LARGE SCALE GENOMIC DNA]</scope>
    <source>
        <strain evidence="1">JAX WOST 10</strain>
    </source>
</reference>
<gene>
    <name evidence="1" type="ORF">QYF61_013702</name>
</gene>
<protein>
    <submittedName>
        <fullName evidence="1">Uncharacterized protein</fullName>
    </submittedName>
</protein>
<dbReference type="Proteomes" id="UP001333110">
    <property type="component" value="Unassembled WGS sequence"/>
</dbReference>
<dbReference type="EMBL" id="JAUNZN010000002">
    <property type="protein sequence ID" value="KAK4827061.1"/>
    <property type="molecule type" value="Genomic_DNA"/>
</dbReference>
<keyword evidence="2" id="KW-1185">Reference proteome</keyword>